<dbReference type="RefSeq" id="WP_117543792.1">
    <property type="nucleotide sequence ID" value="NZ_JBKUNB010000011.1"/>
</dbReference>
<accession>A0A3E3IB34</accession>
<dbReference type="Proteomes" id="UP000260812">
    <property type="component" value="Unassembled WGS sequence"/>
</dbReference>
<sequence>MRIEIRQLLQRGAHINIIGDSLAAGAGSSGSWKTDKVILCDGEENFMRRIAPNSWWGSFETYLKDKFPGCTLENNGCGGASSGQLRNGIEQLFCEDRDDIIFLFFGANDRKRENGMQELRDNLSWMIRFFREKGKEMVVFTPTPSTVMNEAYVNRLYHMEDVANIIIDVAEKEGVLLADNYNYIMEYLLFSGKKIDEILFGCDCSNDGCHPADAAQLLIYRNLLKTLGVSPKIDGAVWR</sequence>
<dbReference type="InterPro" id="IPR013830">
    <property type="entry name" value="SGNH_hydro"/>
</dbReference>
<comment type="caution">
    <text evidence="2">The sequence shown here is derived from an EMBL/GenBank/DDBJ whole genome shotgun (WGS) entry which is preliminary data.</text>
</comment>
<protein>
    <submittedName>
        <fullName evidence="2">SGNH/GDSL hydrolase family protein</fullName>
    </submittedName>
</protein>
<dbReference type="Pfam" id="PF13472">
    <property type="entry name" value="Lipase_GDSL_2"/>
    <property type="match status" value="1"/>
</dbReference>
<dbReference type="Gene3D" id="3.40.50.1110">
    <property type="entry name" value="SGNH hydrolase"/>
    <property type="match status" value="1"/>
</dbReference>
<name>A0A3E3IB34_9FIRM</name>
<proteinExistence type="predicted"/>
<evidence type="ECO:0000259" key="1">
    <source>
        <dbReference type="Pfam" id="PF13472"/>
    </source>
</evidence>
<gene>
    <name evidence="2" type="ORF">DXC51_04055</name>
</gene>
<evidence type="ECO:0000313" key="2">
    <source>
        <dbReference type="EMBL" id="RGE64250.1"/>
    </source>
</evidence>
<organism evidence="2 3">
    <name type="scientific">Eisenbergiella massiliensis</name>
    <dbReference type="NCBI Taxonomy" id="1720294"/>
    <lineage>
        <taxon>Bacteria</taxon>
        <taxon>Bacillati</taxon>
        <taxon>Bacillota</taxon>
        <taxon>Clostridia</taxon>
        <taxon>Lachnospirales</taxon>
        <taxon>Lachnospiraceae</taxon>
        <taxon>Eisenbergiella</taxon>
    </lineage>
</organism>
<dbReference type="CDD" id="cd00229">
    <property type="entry name" value="SGNH_hydrolase"/>
    <property type="match status" value="1"/>
</dbReference>
<keyword evidence="3" id="KW-1185">Reference proteome</keyword>
<dbReference type="GeneID" id="97986081"/>
<keyword evidence="2" id="KW-0378">Hydrolase</keyword>
<reference evidence="2" key="1">
    <citation type="submission" date="2018-08" db="EMBL/GenBank/DDBJ databases">
        <title>A genome reference for cultivated species of the human gut microbiota.</title>
        <authorList>
            <person name="Zou Y."/>
            <person name="Xue W."/>
            <person name="Luo G."/>
        </authorList>
    </citation>
    <scope>NUCLEOTIDE SEQUENCE [LARGE SCALE GENOMIC DNA]</scope>
    <source>
        <strain evidence="2">TF05-5AC</strain>
    </source>
</reference>
<dbReference type="InterPro" id="IPR036514">
    <property type="entry name" value="SGNH_hydro_sf"/>
</dbReference>
<evidence type="ECO:0000313" key="3">
    <source>
        <dbReference type="Proteomes" id="UP000260812"/>
    </source>
</evidence>
<dbReference type="EMBL" id="QVLV01000002">
    <property type="protein sequence ID" value="RGE64250.1"/>
    <property type="molecule type" value="Genomic_DNA"/>
</dbReference>
<dbReference type="GO" id="GO:0016787">
    <property type="term" value="F:hydrolase activity"/>
    <property type="evidence" value="ECO:0007669"/>
    <property type="project" value="UniProtKB-KW"/>
</dbReference>
<feature type="domain" description="SGNH hydrolase-type esterase" evidence="1">
    <location>
        <begin position="18"/>
        <end position="183"/>
    </location>
</feature>
<dbReference type="SUPFAM" id="SSF52266">
    <property type="entry name" value="SGNH hydrolase"/>
    <property type="match status" value="1"/>
</dbReference>
<dbReference type="AlphaFoldDB" id="A0A3E3IB34"/>